<evidence type="ECO:0000256" key="3">
    <source>
        <dbReference type="ARBA" id="ARBA00022552"/>
    </source>
</evidence>
<evidence type="ECO:0000256" key="4">
    <source>
        <dbReference type="ARBA" id="ARBA00022603"/>
    </source>
</evidence>
<evidence type="ECO:0000313" key="9">
    <source>
        <dbReference type="EMBL" id="EGF97674.1"/>
    </source>
</evidence>
<organism evidence="10">
    <name type="scientific">Melampsora larici-populina (strain 98AG31 / pathotype 3-4-7)</name>
    <name type="common">Poplar leaf rust fungus</name>
    <dbReference type="NCBI Taxonomy" id="747676"/>
    <lineage>
        <taxon>Eukaryota</taxon>
        <taxon>Fungi</taxon>
        <taxon>Dikarya</taxon>
        <taxon>Basidiomycota</taxon>
        <taxon>Pucciniomycotina</taxon>
        <taxon>Pucciniomycetes</taxon>
        <taxon>Pucciniales</taxon>
        <taxon>Melampsoraceae</taxon>
        <taxon>Melampsora</taxon>
    </lineage>
</organism>
<accession>F4SCD2</accession>
<dbReference type="PANTHER" id="PTHR10335">
    <property type="entry name" value="RRNA 2-O-METHYLTRANSFERASE FIBRILLARIN"/>
    <property type="match status" value="1"/>
</dbReference>
<evidence type="ECO:0000256" key="8">
    <source>
        <dbReference type="ARBA" id="ARBA00047568"/>
    </source>
</evidence>
<dbReference type="SMART" id="SM01206">
    <property type="entry name" value="Fibrillarin"/>
    <property type="match status" value="1"/>
</dbReference>
<dbReference type="GO" id="GO:0032040">
    <property type="term" value="C:small-subunit processome"/>
    <property type="evidence" value="ECO:0007669"/>
    <property type="project" value="TreeGrafter"/>
</dbReference>
<evidence type="ECO:0000313" key="10">
    <source>
        <dbReference type="Proteomes" id="UP000001072"/>
    </source>
</evidence>
<protein>
    <recommendedName>
        <fullName evidence="2">rRNA 2'-O-methyltransferase fibrillarin</fullName>
    </recommendedName>
    <alternativeName>
        <fullName evidence="7">Histone-glutamine methyltransferase</fullName>
    </alternativeName>
</protein>
<dbReference type="GeneID" id="18933515"/>
<dbReference type="InParanoid" id="F4SCD2"/>
<keyword evidence="10" id="KW-1185">Reference proteome</keyword>
<keyword evidence="5" id="KW-0808">Transferase</keyword>
<dbReference type="GO" id="GO:0031428">
    <property type="term" value="C:box C/D methylation guide snoRNP complex"/>
    <property type="evidence" value="ECO:0007669"/>
    <property type="project" value="TreeGrafter"/>
</dbReference>
<dbReference type="InterPro" id="IPR000692">
    <property type="entry name" value="Fibrillarin"/>
</dbReference>
<dbReference type="AlphaFoldDB" id="F4SCD2"/>
<dbReference type="HOGENOM" id="CLU_059055_2_1_1"/>
<dbReference type="STRING" id="747676.F4SCD2"/>
<proteinExistence type="inferred from homology"/>
<dbReference type="GO" id="GO:0003723">
    <property type="term" value="F:RNA binding"/>
    <property type="evidence" value="ECO:0007669"/>
    <property type="project" value="UniProtKB-KW"/>
</dbReference>
<dbReference type="PANTHER" id="PTHR10335:SF17">
    <property type="entry name" value="FIBRILLARIN"/>
    <property type="match status" value="1"/>
</dbReference>
<dbReference type="InterPro" id="IPR029063">
    <property type="entry name" value="SAM-dependent_MTases_sf"/>
</dbReference>
<comment type="similarity">
    <text evidence="1">Belongs to the methyltransferase superfamily. Fibrillarin family.</text>
</comment>
<dbReference type="SUPFAM" id="SSF53335">
    <property type="entry name" value="S-adenosyl-L-methionine-dependent methyltransferases"/>
    <property type="match status" value="1"/>
</dbReference>
<keyword evidence="3" id="KW-0698">rRNA processing</keyword>
<evidence type="ECO:0000256" key="2">
    <source>
        <dbReference type="ARBA" id="ARBA00015190"/>
    </source>
</evidence>
<dbReference type="Pfam" id="PF01269">
    <property type="entry name" value="Fibrillarin"/>
    <property type="match status" value="2"/>
</dbReference>
<name>F4SCD2_MELLP</name>
<dbReference type="PRINTS" id="PR00052">
    <property type="entry name" value="FIBRILLARIN"/>
</dbReference>
<dbReference type="Proteomes" id="UP000001072">
    <property type="component" value="Unassembled WGS sequence"/>
</dbReference>
<reference evidence="10" key="1">
    <citation type="journal article" date="2011" name="Proc. Natl. Acad. Sci. U.S.A.">
        <title>Obligate biotrophy features unraveled by the genomic analysis of rust fungi.</title>
        <authorList>
            <person name="Duplessis S."/>
            <person name="Cuomo C.A."/>
            <person name="Lin Y.-C."/>
            <person name="Aerts A."/>
            <person name="Tisserant E."/>
            <person name="Veneault-Fourrey C."/>
            <person name="Joly D.L."/>
            <person name="Hacquard S."/>
            <person name="Amselem J."/>
            <person name="Cantarel B.L."/>
            <person name="Chiu R."/>
            <person name="Coutinho P.M."/>
            <person name="Feau N."/>
            <person name="Field M."/>
            <person name="Frey P."/>
            <person name="Gelhaye E."/>
            <person name="Goldberg J."/>
            <person name="Grabherr M.G."/>
            <person name="Kodira C.D."/>
            <person name="Kohler A."/>
            <person name="Kuees U."/>
            <person name="Lindquist E.A."/>
            <person name="Lucas S.M."/>
            <person name="Mago R."/>
            <person name="Mauceli E."/>
            <person name="Morin E."/>
            <person name="Murat C."/>
            <person name="Pangilinan J.L."/>
            <person name="Park R."/>
            <person name="Pearson M."/>
            <person name="Quesneville H."/>
            <person name="Rouhier N."/>
            <person name="Sakthikumar S."/>
            <person name="Salamov A.A."/>
            <person name="Schmutz J."/>
            <person name="Selles B."/>
            <person name="Shapiro H."/>
            <person name="Tanguay P."/>
            <person name="Tuskan G.A."/>
            <person name="Henrissat B."/>
            <person name="Van de Peer Y."/>
            <person name="Rouze P."/>
            <person name="Ellis J.G."/>
            <person name="Dodds P.N."/>
            <person name="Schein J.E."/>
            <person name="Zhong S."/>
            <person name="Hamelin R.C."/>
            <person name="Grigoriev I.V."/>
            <person name="Szabo L.J."/>
            <person name="Martin F."/>
        </authorList>
    </citation>
    <scope>NUCLEOTIDE SEQUENCE [LARGE SCALE GENOMIC DNA]</scope>
    <source>
        <strain evidence="10">98AG31 / pathotype 3-4-7</strain>
    </source>
</reference>
<evidence type="ECO:0000256" key="1">
    <source>
        <dbReference type="ARBA" id="ARBA00010632"/>
    </source>
</evidence>
<gene>
    <name evidence="9" type="ORF">MELLADRAFT_84537</name>
</gene>
<keyword evidence="6" id="KW-0694">RNA-binding</keyword>
<evidence type="ECO:0000256" key="7">
    <source>
        <dbReference type="ARBA" id="ARBA00032245"/>
    </source>
</evidence>
<dbReference type="EMBL" id="GL883206">
    <property type="protein sequence ID" value="EGF97674.1"/>
    <property type="molecule type" value="Genomic_DNA"/>
</dbReference>
<dbReference type="GO" id="GO:1990259">
    <property type="term" value="F:histone H2AQ104 methyltransferase activity"/>
    <property type="evidence" value="ECO:0007669"/>
    <property type="project" value="TreeGrafter"/>
</dbReference>
<dbReference type="GO" id="GO:0000494">
    <property type="term" value="P:box C/D sno(s)RNA 3'-end processing"/>
    <property type="evidence" value="ECO:0007669"/>
    <property type="project" value="TreeGrafter"/>
</dbReference>
<comment type="catalytic activity">
    <reaction evidence="8">
        <text>L-glutaminyl-[histone H2A] + S-adenosyl-L-methionine = N(5)-methyl-L-glutaminyl-[histone H2A] + S-adenosyl-L-homocysteine + H(+)</text>
        <dbReference type="Rhea" id="RHEA:50904"/>
        <dbReference type="Rhea" id="RHEA-COMP:12837"/>
        <dbReference type="Rhea" id="RHEA-COMP:12839"/>
        <dbReference type="ChEBI" id="CHEBI:15378"/>
        <dbReference type="ChEBI" id="CHEBI:30011"/>
        <dbReference type="ChEBI" id="CHEBI:57856"/>
        <dbReference type="ChEBI" id="CHEBI:59789"/>
        <dbReference type="ChEBI" id="CHEBI:61891"/>
    </reaction>
</comment>
<evidence type="ECO:0000256" key="6">
    <source>
        <dbReference type="ARBA" id="ARBA00022884"/>
    </source>
</evidence>
<evidence type="ECO:0000256" key="5">
    <source>
        <dbReference type="ARBA" id="ARBA00022679"/>
    </source>
</evidence>
<dbReference type="KEGG" id="mlr:MELLADRAFT_84537"/>
<sequence>MTSRASAAIIWNPFRLKLAAGGSGGLDDIYIAPGRKSLYLGATSGTSVSHVADVVGPTGTVYAVVNEQTSSCRMLGGMVDVIFAYVAQSNQAGILYSNAHHLLKHGGSILILIKANCINSSAPAKVSLFQTLSTAQES</sequence>
<dbReference type="OrthoDB" id="1859733at2759"/>
<dbReference type="Gene3D" id="3.40.50.150">
    <property type="entry name" value="Vaccinia Virus protein VP39"/>
    <property type="match status" value="2"/>
</dbReference>
<dbReference type="RefSeq" id="XP_007419036.1">
    <property type="nucleotide sequence ID" value="XM_007418974.1"/>
</dbReference>
<dbReference type="VEuPathDB" id="FungiDB:MELLADRAFT_84537"/>
<dbReference type="eggNOG" id="KOG1596">
    <property type="taxonomic scope" value="Eukaryota"/>
</dbReference>
<dbReference type="GO" id="GO:0008649">
    <property type="term" value="F:rRNA methyltransferase activity"/>
    <property type="evidence" value="ECO:0007669"/>
    <property type="project" value="TreeGrafter"/>
</dbReference>
<keyword evidence="4" id="KW-0489">Methyltransferase</keyword>